<evidence type="ECO:0000256" key="3">
    <source>
        <dbReference type="SAM" id="MobiDB-lite"/>
    </source>
</evidence>
<dbReference type="Proteomes" id="UP001390339">
    <property type="component" value="Unassembled WGS sequence"/>
</dbReference>
<evidence type="ECO:0000313" key="7">
    <source>
        <dbReference type="Proteomes" id="UP001390339"/>
    </source>
</evidence>
<dbReference type="InterPro" id="IPR027417">
    <property type="entry name" value="P-loop_NTPase"/>
</dbReference>
<comment type="caution">
    <text evidence="6">The sequence shown here is derived from an EMBL/GenBank/DDBJ whole genome shotgun (WGS) entry which is preliminary data.</text>
</comment>
<dbReference type="PROSITE" id="PS50297">
    <property type="entry name" value="ANK_REP_REGION"/>
    <property type="match status" value="2"/>
</dbReference>
<dbReference type="Gene3D" id="1.25.40.20">
    <property type="entry name" value="Ankyrin repeat-containing domain"/>
    <property type="match status" value="2"/>
</dbReference>
<dbReference type="SUPFAM" id="SSF52540">
    <property type="entry name" value="P-loop containing nucleoside triphosphate hydrolases"/>
    <property type="match status" value="1"/>
</dbReference>
<feature type="repeat" description="ANK" evidence="2">
    <location>
        <begin position="1120"/>
        <end position="1152"/>
    </location>
</feature>
<dbReference type="SUPFAM" id="SSF48403">
    <property type="entry name" value="Ankyrin repeat"/>
    <property type="match status" value="1"/>
</dbReference>
<dbReference type="Pfam" id="PF24883">
    <property type="entry name" value="NPHP3_N"/>
    <property type="match status" value="1"/>
</dbReference>
<dbReference type="InterPro" id="IPR036770">
    <property type="entry name" value="Ankyrin_rpt-contain_sf"/>
</dbReference>
<dbReference type="InterPro" id="IPR002110">
    <property type="entry name" value="Ankyrin_rpt"/>
</dbReference>
<evidence type="ECO:0000256" key="2">
    <source>
        <dbReference type="PROSITE-ProRule" id="PRU00023"/>
    </source>
</evidence>
<proteinExistence type="predicted"/>
<feature type="compositionally biased region" description="Basic and acidic residues" evidence="3">
    <location>
        <begin position="817"/>
        <end position="826"/>
    </location>
</feature>
<dbReference type="PANTHER" id="PTHR10039:SF16">
    <property type="entry name" value="GPI INOSITOL-DEACYLASE"/>
    <property type="match status" value="1"/>
</dbReference>
<feature type="region of interest" description="Disordered" evidence="3">
    <location>
        <begin position="1"/>
        <end position="44"/>
    </location>
</feature>
<feature type="repeat" description="ANK" evidence="2">
    <location>
        <begin position="1087"/>
        <end position="1119"/>
    </location>
</feature>
<organism evidence="6 7">
    <name type="scientific">Apiospora arundinis</name>
    <dbReference type="NCBI Taxonomy" id="335852"/>
    <lineage>
        <taxon>Eukaryota</taxon>
        <taxon>Fungi</taxon>
        <taxon>Dikarya</taxon>
        <taxon>Ascomycota</taxon>
        <taxon>Pezizomycotina</taxon>
        <taxon>Sordariomycetes</taxon>
        <taxon>Xylariomycetidae</taxon>
        <taxon>Amphisphaeriales</taxon>
        <taxon>Apiosporaceae</taxon>
        <taxon>Apiospora</taxon>
    </lineage>
</organism>
<sequence length="1214" mass="134599">MTAALEPESRSEAARDSDKPDQDAAGDSKWAQAVQSLSKDDREQFGIAQSSADQDPLRLLEDILAATEAKKAESLDKRWKVIVKGRKIIVRDVLEKMALWVNKSDLKAIGSMAVQYDPTSAALPWAAIKLIMQAAVNDVEIFAYSLTALEKITNMIGRSQVFEQLYLSRQSVPIQDSLFRQLSASVTKLYAAILQYLARVLRYYRTGTVIRFLKSAAKSKTDLESDFRRLEEAQVETLRLAQLAEAHKSEALAFSIAELSENQSQIDQDNTSRLNKFRDILQGLDRPISRISAQLGKIQDELDQESRYKILRAISTIPYATHHKVASQGRLGGSGQWFLEKSVYVAWRESSCSSVLWLHGVPGSGKTKLASLVVDDLKPTEHIAYFYCMRNPSEPLRALGQSILASLVRQLASVDPSKPLLSPIVSQYQSALDGYEGFEDQSWTVDDCRSVLLDLLDEYPAVTIIIDALDEVDGEGRQELMDILSELLQDSNSLVKVFISSRDSADIALSLEGSPNVYIEAEDNALDVETFITDRLAKAKLLHGKLPDTLHTEISDTLLSGAKGMFRWVELQIQSLRRLKVAADIKAQLGRLPETLEGAYWEVYQQILASGENAAKLAVFTFQWLLYAQYTIPIDSFSKFASLTLSDDPDVVYSSNEIVDVCANFVVSRRRSFHFAHLSVREFLEHLPKRQVTTVITEVGHMAVARACLLHLGAVASAVNKCGFDPLSYRYKNLVKTMVTTGELPSSELDFEDELEEYSGPGTVETSSKKGNPGNQMVEIKLVSADQPDEESDQDTPLPSDQAVESTTGELGMQAHRAGENDKAEDTAISNGGEEDDFDRPERSTVLATRYAVAFWIHHVKASGKSRTENLLGGLLRHFLVDSNKRIVAPGFTVWCHLAESQVERFDYSVRDIRHSKLIQTLVRCRSKVPSTLQFANSQEENTTSMTEPLFRATTLKNAELALDLLGNGYSNITLPTTWGRCASVGLPKPVGGLTEPGEPLLICAAYNGQAHVLRTLLEHGVGLENIRDPFAMAVASGHDNLVPIFAKYNPRKEPVAVVKQIIHDAENAALNLIQAGWEIHGRYLERRRTALHYAAEKGHAKVVAALLEREVAVDIFDRGRNTPLHLAAMRGRDQCVDLLLAHGADVLAEDRDGNIALDLAAKYHHSSTERIVRRQMERMVEELQTKTNEIGDRPNSTGTIAVEDDGGIACRGE</sequence>
<keyword evidence="2" id="KW-0040">ANK repeat</keyword>
<dbReference type="Pfam" id="PF12796">
    <property type="entry name" value="Ank_2"/>
    <property type="match status" value="1"/>
</dbReference>
<feature type="domain" description="DUF7708" evidence="4">
    <location>
        <begin position="113"/>
        <end position="236"/>
    </location>
</feature>
<dbReference type="PANTHER" id="PTHR10039">
    <property type="entry name" value="AMELOGENIN"/>
    <property type="match status" value="1"/>
</dbReference>
<dbReference type="Pfam" id="PF24809">
    <property type="entry name" value="DUF7708"/>
    <property type="match status" value="1"/>
</dbReference>
<evidence type="ECO:0000313" key="6">
    <source>
        <dbReference type="EMBL" id="KAK8873406.1"/>
    </source>
</evidence>
<reference evidence="6 7" key="1">
    <citation type="journal article" date="2024" name="IMA Fungus">
        <title>Apiospora arundinis, a panoply of carbohydrate-active enzymes and secondary metabolites.</title>
        <authorList>
            <person name="Sorensen T."/>
            <person name="Petersen C."/>
            <person name="Muurmann A.T."/>
            <person name="Christiansen J.V."/>
            <person name="Brundto M.L."/>
            <person name="Overgaard C.K."/>
            <person name="Boysen A.T."/>
            <person name="Wollenberg R.D."/>
            <person name="Larsen T.O."/>
            <person name="Sorensen J.L."/>
            <person name="Nielsen K.L."/>
            <person name="Sondergaard T.E."/>
        </authorList>
    </citation>
    <scope>NUCLEOTIDE SEQUENCE [LARGE SCALE GENOMIC DNA]</scope>
    <source>
        <strain evidence="6 7">AAU 773</strain>
    </source>
</reference>
<dbReference type="InterPro" id="IPR056125">
    <property type="entry name" value="DUF7708"/>
</dbReference>
<evidence type="ECO:0000259" key="5">
    <source>
        <dbReference type="Pfam" id="PF24883"/>
    </source>
</evidence>
<dbReference type="PRINTS" id="PR01415">
    <property type="entry name" value="ANKYRIN"/>
</dbReference>
<evidence type="ECO:0000256" key="1">
    <source>
        <dbReference type="ARBA" id="ARBA00022737"/>
    </source>
</evidence>
<dbReference type="EMBL" id="JAPCWZ010000003">
    <property type="protein sequence ID" value="KAK8873406.1"/>
    <property type="molecule type" value="Genomic_DNA"/>
</dbReference>
<feature type="domain" description="Nephrocystin 3-like N-terminal" evidence="5">
    <location>
        <begin position="333"/>
        <end position="502"/>
    </location>
</feature>
<feature type="region of interest" description="Disordered" evidence="3">
    <location>
        <begin position="785"/>
        <end position="842"/>
    </location>
</feature>
<dbReference type="InterPro" id="IPR056884">
    <property type="entry name" value="NPHP3-like_N"/>
</dbReference>
<feature type="compositionally biased region" description="Polar residues" evidence="3">
    <location>
        <begin position="795"/>
        <end position="809"/>
    </location>
</feature>
<dbReference type="PROSITE" id="PS50088">
    <property type="entry name" value="ANK_REPEAT"/>
    <property type="match status" value="2"/>
</dbReference>
<feature type="compositionally biased region" description="Basic and acidic residues" evidence="3">
    <location>
        <begin position="7"/>
        <end position="22"/>
    </location>
</feature>
<gene>
    <name evidence="6" type="ORF">PGQ11_003920</name>
</gene>
<evidence type="ECO:0000259" key="4">
    <source>
        <dbReference type="Pfam" id="PF24809"/>
    </source>
</evidence>
<keyword evidence="1" id="KW-0677">Repeat</keyword>
<name>A0ABR2J6J4_9PEZI</name>
<protein>
    <submittedName>
        <fullName evidence="6">Ankyrin repeat protein</fullName>
    </submittedName>
</protein>
<keyword evidence="7" id="KW-1185">Reference proteome</keyword>
<accession>A0ABR2J6J4</accession>
<dbReference type="Gene3D" id="3.40.50.300">
    <property type="entry name" value="P-loop containing nucleotide triphosphate hydrolases"/>
    <property type="match status" value="1"/>
</dbReference>
<dbReference type="SMART" id="SM00248">
    <property type="entry name" value="ANK"/>
    <property type="match status" value="4"/>
</dbReference>